<dbReference type="Pfam" id="PF02643">
    <property type="entry name" value="DUF192"/>
    <property type="match status" value="1"/>
</dbReference>
<evidence type="ECO:0000313" key="1">
    <source>
        <dbReference type="EMBL" id="MBE9032310.1"/>
    </source>
</evidence>
<dbReference type="InterPro" id="IPR038695">
    <property type="entry name" value="Saro_0823-like_sf"/>
</dbReference>
<dbReference type="Gene3D" id="2.60.120.1140">
    <property type="entry name" value="Protein of unknown function DUF192"/>
    <property type="match status" value="1"/>
</dbReference>
<dbReference type="PANTHER" id="PTHR37953:SF1">
    <property type="entry name" value="UPF0127 PROTEIN MJ1496"/>
    <property type="match status" value="1"/>
</dbReference>
<dbReference type="PANTHER" id="PTHR37953">
    <property type="entry name" value="UPF0127 PROTEIN MJ1496"/>
    <property type="match status" value="1"/>
</dbReference>
<evidence type="ECO:0000313" key="2">
    <source>
        <dbReference type="Proteomes" id="UP000625316"/>
    </source>
</evidence>
<name>A0A928VPW2_9CYAN</name>
<keyword evidence="2" id="KW-1185">Reference proteome</keyword>
<dbReference type="EMBL" id="JADEXQ010000098">
    <property type="protein sequence ID" value="MBE9032310.1"/>
    <property type="molecule type" value="Genomic_DNA"/>
</dbReference>
<reference evidence="1" key="1">
    <citation type="submission" date="2020-10" db="EMBL/GenBank/DDBJ databases">
        <authorList>
            <person name="Castelo-Branco R."/>
            <person name="Eusebio N."/>
            <person name="Adriana R."/>
            <person name="Vieira A."/>
            <person name="Brugerolle De Fraissinette N."/>
            <person name="Rezende De Castro R."/>
            <person name="Schneider M.P."/>
            <person name="Vasconcelos V."/>
            <person name="Leao P.N."/>
        </authorList>
    </citation>
    <scope>NUCLEOTIDE SEQUENCE</scope>
    <source>
        <strain evidence="1">LEGE 11480</strain>
    </source>
</reference>
<dbReference type="Proteomes" id="UP000625316">
    <property type="component" value="Unassembled WGS sequence"/>
</dbReference>
<dbReference type="AlphaFoldDB" id="A0A928VPW2"/>
<dbReference type="InterPro" id="IPR003795">
    <property type="entry name" value="DUF192"/>
</dbReference>
<sequence length="198" mass="21681">MCCAKIRDYAAISVDSTFLTIRSRPQLAALLLACLSLGLLGCSEAQAPANPTTNNPPPIISSTVVNDAPQTLPFEITATINQIQFKIAVANTPRQQQIGLMLRSNLPDDEGMLFPFSPARRVGFWMKNTLIPLDMLYIRDGIIREIKHNVPPCKTDPCPTYPSEELIDQVIEIRGGLAKAVGIKVGDRVQLETINPKS</sequence>
<gene>
    <name evidence="1" type="ORF">IQ266_21460</name>
</gene>
<accession>A0A928VPW2</accession>
<protein>
    <submittedName>
        <fullName evidence="1">DUF192 domain-containing protein</fullName>
    </submittedName>
</protein>
<organism evidence="1 2">
    <name type="scientific">Romeriopsis navalis LEGE 11480</name>
    <dbReference type="NCBI Taxonomy" id="2777977"/>
    <lineage>
        <taxon>Bacteria</taxon>
        <taxon>Bacillati</taxon>
        <taxon>Cyanobacteriota</taxon>
        <taxon>Cyanophyceae</taxon>
        <taxon>Leptolyngbyales</taxon>
        <taxon>Leptolyngbyaceae</taxon>
        <taxon>Romeriopsis</taxon>
        <taxon>Romeriopsis navalis</taxon>
    </lineage>
</organism>
<proteinExistence type="predicted"/>
<comment type="caution">
    <text evidence="1">The sequence shown here is derived from an EMBL/GenBank/DDBJ whole genome shotgun (WGS) entry which is preliminary data.</text>
</comment>